<protein>
    <submittedName>
        <fullName evidence="2">ABC transporter</fullName>
    </submittedName>
</protein>
<reference evidence="2 3" key="1">
    <citation type="submission" date="2017-06" db="EMBL/GenBank/DDBJ databases">
        <authorList>
            <person name="Kim H.J."/>
            <person name="Triplett B.A."/>
        </authorList>
    </citation>
    <scope>NUCLEOTIDE SEQUENCE [LARGE SCALE GENOMIC DNA]</scope>
    <source>
        <strain evidence="2 3">DSM 14713</strain>
    </source>
</reference>
<dbReference type="Pfam" id="PF07143">
    <property type="entry name" value="CrtC"/>
    <property type="match status" value="1"/>
</dbReference>
<dbReference type="AlphaFoldDB" id="A0A250IB14"/>
<sequence length="394" mass="42983">MRRGIGLIIGVGLVLGALGAGAAWVSREAAPPPERAPTMTVADALGAPARGLEGYARALEPRDFHFPEDHGPHPEFRNEWWYWTGHLATADGHAFGYQFTLFRSALAPGEPEGTSAWSTRQIYMGHLTLSDLGTGRFHASERFSRSALGLAGASAAPFRVWLEDWSAEAVGSEAPPMRITARSGDMALSLVLEAGKPPVLQGDRGLSQKGPGAGNASYYYSLTRMPTRGQVTVEGRTHEVTGESWMDREWSTAALGEDSVGWDWFSLQLSDGSELMYYQLRHRDGTVDPFTSGTFVPAQGEPVHLSREDVRLDVLGTWKSPRRGVEYPARWRLAVPTQGLDLEVTPALADQELPVSVRYWEGAVRVSGAHDGQSVRGQGYVELTGYGDHAPRER</sequence>
<dbReference type="InterPro" id="IPR023374">
    <property type="entry name" value="AttH-like_dom_sf"/>
</dbReference>
<accession>A0A250IB14</accession>
<dbReference type="KEGG" id="mbd:MEBOL_002513"/>
<dbReference type="PANTHER" id="PTHR38591:SF1">
    <property type="entry name" value="BLL1000 PROTEIN"/>
    <property type="match status" value="1"/>
</dbReference>
<dbReference type="Pfam" id="PF17186">
    <property type="entry name" value="Lipocalin_9"/>
    <property type="match status" value="1"/>
</dbReference>
<name>A0A250IB14_9BACT</name>
<evidence type="ECO:0000313" key="2">
    <source>
        <dbReference type="EMBL" id="ATB29064.1"/>
    </source>
</evidence>
<feature type="domain" description="AttH" evidence="1">
    <location>
        <begin position="79"/>
        <end position="252"/>
    </location>
</feature>
<dbReference type="RefSeq" id="WP_095977684.1">
    <property type="nucleotide sequence ID" value="NZ_CP022163.1"/>
</dbReference>
<organism evidence="2 3">
    <name type="scientific">Melittangium boletus DSM 14713</name>
    <dbReference type="NCBI Taxonomy" id="1294270"/>
    <lineage>
        <taxon>Bacteria</taxon>
        <taxon>Pseudomonadati</taxon>
        <taxon>Myxococcota</taxon>
        <taxon>Myxococcia</taxon>
        <taxon>Myxococcales</taxon>
        <taxon>Cystobacterineae</taxon>
        <taxon>Archangiaceae</taxon>
        <taxon>Melittangium</taxon>
    </lineage>
</organism>
<gene>
    <name evidence="2" type="ORF">MEBOL_002513</name>
</gene>
<proteinExistence type="predicted"/>
<evidence type="ECO:0000313" key="3">
    <source>
        <dbReference type="Proteomes" id="UP000217289"/>
    </source>
</evidence>
<dbReference type="SUPFAM" id="SSF159245">
    <property type="entry name" value="AttH-like"/>
    <property type="match status" value="1"/>
</dbReference>
<dbReference type="PANTHER" id="PTHR38591">
    <property type="entry name" value="HYDROLASE"/>
    <property type="match status" value="1"/>
</dbReference>
<evidence type="ECO:0000259" key="1">
    <source>
        <dbReference type="Pfam" id="PF07143"/>
    </source>
</evidence>
<dbReference type="InterPro" id="IPR010791">
    <property type="entry name" value="AttH_dom"/>
</dbReference>
<dbReference type="Gene3D" id="2.40.370.10">
    <property type="entry name" value="AttH-like domain"/>
    <property type="match status" value="2"/>
</dbReference>
<dbReference type="EMBL" id="CP022163">
    <property type="protein sequence ID" value="ATB29064.1"/>
    <property type="molecule type" value="Genomic_DNA"/>
</dbReference>
<keyword evidence="3" id="KW-1185">Reference proteome</keyword>
<dbReference type="Proteomes" id="UP000217289">
    <property type="component" value="Chromosome"/>
</dbReference>
<dbReference type="OrthoDB" id="9770826at2"/>